<organism evidence="2 3">
    <name type="scientific">Brachybacterium paraconglomeratum</name>
    <dbReference type="NCBI Taxonomy" id="173362"/>
    <lineage>
        <taxon>Bacteria</taxon>
        <taxon>Bacillati</taxon>
        <taxon>Actinomycetota</taxon>
        <taxon>Actinomycetes</taxon>
        <taxon>Micrococcales</taxon>
        <taxon>Dermabacteraceae</taxon>
        <taxon>Brachybacterium</taxon>
    </lineage>
</organism>
<dbReference type="AlphaFoldDB" id="A0A426SGN1"/>
<gene>
    <name evidence="2" type="ORF">DS079_15345</name>
</gene>
<comment type="caution">
    <text evidence="2">The sequence shown here is derived from an EMBL/GenBank/DDBJ whole genome shotgun (WGS) entry which is preliminary data.</text>
</comment>
<feature type="region of interest" description="Disordered" evidence="1">
    <location>
        <begin position="32"/>
        <end position="57"/>
    </location>
</feature>
<evidence type="ECO:0000313" key="3">
    <source>
        <dbReference type="Proteomes" id="UP000274327"/>
    </source>
</evidence>
<protein>
    <recommendedName>
        <fullName evidence="4">Cytidylate kinase-like family protein</fullName>
    </recommendedName>
</protein>
<dbReference type="SUPFAM" id="SSF52540">
    <property type="entry name" value="P-loop containing nucleoside triphosphate hydrolases"/>
    <property type="match status" value="1"/>
</dbReference>
<evidence type="ECO:0000256" key="1">
    <source>
        <dbReference type="SAM" id="MobiDB-lite"/>
    </source>
</evidence>
<feature type="compositionally biased region" description="Low complexity" evidence="1">
    <location>
        <begin position="37"/>
        <end position="57"/>
    </location>
</feature>
<dbReference type="Proteomes" id="UP000274327">
    <property type="component" value="Unassembled WGS sequence"/>
</dbReference>
<dbReference type="Pfam" id="PF13189">
    <property type="entry name" value="Cytidylate_kin2"/>
    <property type="match status" value="1"/>
</dbReference>
<evidence type="ECO:0008006" key="4">
    <source>
        <dbReference type="Google" id="ProtNLM"/>
    </source>
</evidence>
<proteinExistence type="predicted"/>
<dbReference type="EMBL" id="QOCI01000015">
    <property type="protein sequence ID" value="RRR17238.1"/>
    <property type="molecule type" value="Genomic_DNA"/>
</dbReference>
<dbReference type="Gene3D" id="3.40.50.300">
    <property type="entry name" value="P-loop containing nucleotide triphosphate hydrolases"/>
    <property type="match status" value="1"/>
</dbReference>
<sequence length="273" mass="28973">MVVQAALTGNDATHDRTLVSWSPDLDGEVVMDRDDGSPAGSTGAATPAAGGTHRAAAPGVEGPLPVVTLWEHFGAGADAIGREVAERLALPYHQQAFSSEEIESDGRDRGPSAEQQAAQIESSLALAQVFSAMGGMYGGFDGRDIIDTQEQKRTLIAENDATVHRCAEEGGVIVGRNATVLLADRPRTLHVLLTADPETRIARAAERAGISHDRAARRQKREDQVRVDMSKSLYGWDPSAVENYDMVLNTSRLSQDAAVEAIVHAVTGPGSAR</sequence>
<reference evidence="2 3" key="1">
    <citation type="submission" date="2018-07" db="EMBL/GenBank/DDBJ databases">
        <title>Brachybacteriurn paraconglorneratum KCTC 9916.</title>
        <authorList>
            <person name="Li Y."/>
        </authorList>
    </citation>
    <scope>NUCLEOTIDE SEQUENCE [LARGE SCALE GENOMIC DNA]</scope>
    <source>
        <strain evidence="2 3">KCTC 9916</strain>
    </source>
</reference>
<keyword evidence="3" id="KW-1185">Reference proteome</keyword>
<feature type="region of interest" description="Disordered" evidence="1">
    <location>
        <begin position="96"/>
        <end position="116"/>
    </location>
</feature>
<accession>A0A426SGN1</accession>
<name>A0A426SGN1_9MICO</name>
<evidence type="ECO:0000313" key="2">
    <source>
        <dbReference type="EMBL" id="RRR17238.1"/>
    </source>
</evidence>
<dbReference type="InterPro" id="IPR027417">
    <property type="entry name" value="P-loop_NTPase"/>
</dbReference>